<dbReference type="Pfam" id="PF20259">
    <property type="entry name" value="tRNA_Me_trans_M"/>
    <property type="match status" value="1"/>
</dbReference>
<dbReference type="AlphaFoldDB" id="A0A6M4JHY8"/>
<feature type="active site" description="Cysteine persulfide intermediate" evidence="10">
    <location>
        <position position="201"/>
    </location>
</feature>
<dbReference type="InterPro" id="IPR046885">
    <property type="entry name" value="MnmA-like_C"/>
</dbReference>
<keyword evidence="3 10" id="KW-0819">tRNA processing</keyword>
<feature type="region of interest" description="Interaction with target base in tRNA" evidence="10">
    <location>
        <begin position="103"/>
        <end position="105"/>
    </location>
</feature>
<evidence type="ECO:0000256" key="9">
    <source>
        <dbReference type="ARBA" id="ARBA00056575"/>
    </source>
</evidence>
<dbReference type="EMBL" id="CP053097">
    <property type="protein sequence ID" value="QJR44051.1"/>
    <property type="molecule type" value="Genomic_DNA"/>
</dbReference>
<dbReference type="InterPro" id="IPR004506">
    <property type="entry name" value="MnmA-like"/>
</dbReference>
<evidence type="ECO:0000256" key="2">
    <source>
        <dbReference type="ARBA" id="ARBA00022679"/>
    </source>
</evidence>
<dbReference type="GO" id="GO:0005737">
    <property type="term" value="C:cytoplasm"/>
    <property type="evidence" value="ECO:0007669"/>
    <property type="project" value="UniProtKB-SubCell"/>
</dbReference>
<dbReference type="RefSeq" id="WP_171112719.1">
    <property type="nucleotide sequence ID" value="NZ_CP053097.1"/>
</dbReference>
<comment type="function">
    <text evidence="9 10">Catalyzes the 2-thiolation of uridine at the wobble position (U34) of tRNA, leading to the formation of s(2)U34.</text>
</comment>
<feature type="domain" description="tRNA-specific 2-thiouridylase MnmA-like C-terminal" evidence="11">
    <location>
        <begin position="288"/>
        <end position="356"/>
    </location>
</feature>
<feature type="binding site" evidence="10">
    <location>
        <position position="133"/>
    </location>
    <ligand>
        <name>ATP</name>
        <dbReference type="ChEBI" id="CHEBI:30616"/>
    </ligand>
</feature>
<reference evidence="13 14" key="1">
    <citation type="submission" date="2020-05" db="EMBL/GenBank/DDBJ databases">
        <title>Novel Mycoplasma species detected in Mirounga angustirostris (northern elephant seal) from the USA.</title>
        <authorList>
            <person name="Volokhov D.V."/>
        </authorList>
    </citation>
    <scope>NUCLEOTIDE SEQUENCE [LARGE SCALE GENOMIC DNA]</scope>
    <source>
        <strain evidence="13 14">Mirounga ES2806-NAS</strain>
    </source>
</reference>
<feature type="binding site" evidence="10">
    <location>
        <position position="33"/>
    </location>
    <ligand>
        <name>ATP</name>
        <dbReference type="ChEBI" id="CHEBI:30616"/>
    </ligand>
</feature>
<keyword evidence="2 10" id="KW-0808">Transferase</keyword>
<dbReference type="Proteomes" id="UP000502118">
    <property type="component" value="Chromosome"/>
</dbReference>
<dbReference type="GO" id="GO:0005524">
    <property type="term" value="F:ATP binding"/>
    <property type="evidence" value="ECO:0007669"/>
    <property type="project" value="UniProtKB-KW"/>
</dbReference>
<keyword evidence="5 10" id="KW-0067">ATP-binding</keyword>
<evidence type="ECO:0000256" key="4">
    <source>
        <dbReference type="ARBA" id="ARBA00022741"/>
    </source>
</evidence>
<keyword evidence="14" id="KW-1185">Reference proteome</keyword>
<dbReference type="KEGG" id="mmio:HLA92_01185"/>
<feature type="site" description="Interaction with tRNA" evidence="10">
    <location>
        <position position="134"/>
    </location>
</feature>
<keyword evidence="10" id="KW-0963">Cytoplasm</keyword>
<feature type="domain" description="tRNA-specific 2-thiouridylase MnmA-like central" evidence="12">
    <location>
        <begin position="210"/>
        <end position="273"/>
    </location>
</feature>
<dbReference type="InterPro" id="IPR023382">
    <property type="entry name" value="MnmA-like_central_sf"/>
</dbReference>
<evidence type="ECO:0000256" key="6">
    <source>
        <dbReference type="ARBA" id="ARBA00022884"/>
    </source>
</evidence>
<dbReference type="HAMAP" id="MF_00144">
    <property type="entry name" value="tRNA_thiouridyl_MnmA"/>
    <property type="match status" value="1"/>
</dbReference>
<dbReference type="Gene3D" id="2.40.30.10">
    <property type="entry name" value="Translation factors"/>
    <property type="match status" value="1"/>
</dbReference>
<feature type="region of interest" description="Interaction with tRNA" evidence="10">
    <location>
        <begin position="151"/>
        <end position="153"/>
    </location>
</feature>
<keyword evidence="1 10" id="KW-0820">tRNA-binding</keyword>
<dbReference type="Pfam" id="PF20258">
    <property type="entry name" value="tRNA_Me_trans_C"/>
    <property type="match status" value="1"/>
</dbReference>
<evidence type="ECO:0000256" key="8">
    <source>
        <dbReference type="ARBA" id="ARBA00051542"/>
    </source>
</evidence>
<keyword evidence="6 10" id="KW-0694">RNA-binding</keyword>
<evidence type="ECO:0000256" key="1">
    <source>
        <dbReference type="ARBA" id="ARBA00022555"/>
    </source>
</evidence>
<evidence type="ECO:0000256" key="10">
    <source>
        <dbReference type="HAMAP-Rule" id="MF_00144"/>
    </source>
</evidence>
<comment type="caution">
    <text evidence="10">Lacks conserved residue(s) required for the propagation of feature annotation.</text>
</comment>
<dbReference type="InterPro" id="IPR046884">
    <property type="entry name" value="MnmA-like_central"/>
</dbReference>
<evidence type="ECO:0000259" key="12">
    <source>
        <dbReference type="Pfam" id="PF20259"/>
    </source>
</evidence>
<comment type="similarity">
    <text evidence="10">Belongs to the MnmA/TRMU family.</text>
</comment>
<keyword evidence="7" id="KW-1015">Disulfide bond</keyword>
<dbReference type="SUPFAM" id="SSF52402">
    <property type="entry name" value="Adenine nucleotide alpha hydrolases-like"/>
    <property type="match status" value="1"/>
</dbReference>
<feature type="active site" description="Nucleophile" evidence="10">
    <location>
        <position position="108"/>
    </location>
</feature>
<organism evidence="13 14">
    <name type="scientific">Mycoplasma miroungirhinis</name>
    <dbReference type="NCBI Taxonomy" id="754516"/>
    <lineage>
        <taxon>Bacteria</taxon>
        <taxon>Bacillati</taxon>
        <taxon>Mycoplasmatota</taxon>
        <taxon>Mollicutes</taxon>
        <taxon>Mycoplasmataceae</taxon>
        <taxon>Mycoplasma</taxon>
    </lineage>
</organism>
<comment type="subcellular location">
    <subcellularLocation>
        <location evidence="10">Cytoplasm</location>
    </subcellularLocation>
</comment>
<evidence type="ECO:0000259" key="11">
    <source>
        <dbReference type="Pfam" id="PF20258"/>
    </source>
</evidence>
<dbReference type="FunFam" id="3.40.50.620:FF:000115">
    <property type="entry name" value="tRNA-specific 2-thiouridylase MnmA"/>
    <property type="match status" value="1"/>
</dbReference>
<keyword evidence="4 10" id="KW-0547">Nucleotide-binding</keyword>
<comment type="catalytic activity">
    <reaction evidence="8 10">
        <text>S-sulfanyl-L-cysteinyl-[protein] + uridine(34) in tRNA + AH2 + ATP = 2-thiouridine(34) in tRNA + L-cysteinyl-[protein] + A + AMP + diphosphate + H(+)</text>
        <dbReference type="Rhea" id="RHEA:47032"/>
        <dbReference type="Rhea" id="RHEA-COMP:10131"/>
        <dbReference type="Rhea" id="RHEA-COMP:11726"/>
        <dbReference type="Rhea" id="RHEA-COMP:11727"/>
        <dbReference type="Rhea" id="RHEA-COMP:11728"/>
        <dbReference type="ChEBI" id="CHEBI:13193"/>
        <dbReference type="ChEBI" id="CHEBI:15378"/>
        <dbReference type="ChEBI" id="CHEBI:17499"/>
        <dbReference type="ChEBI" id="CHEBI:29950"/>
        <dbReference type="ChEBI" id="CHEBI:30616"/>
        <dbReference type="ChEBI" id="CHEBI:33019"/>
        <dbReference type="ChEBI" id="CHEBI:61963"/>
        <dbReference type="ChEBI" id="CHEBI:65315"/>
        <dbReference type="ChEBI" id="CHEBI:87170"/>
        <dbReference type="ChEBI" id="CHEBI:456215"/>
        <dbReference type="EC" id="2.8.1.13"/>
    </reaction>
</comment>
<dbReference type="FunFam" id="2.30.30.280:FF:000001">
    <property type="entry name" value="tRNA-specific 2-thiouridylase MnmA"/>
    <property type="match status" value="1"/>
</dbReference>
<dbReference type="PANTHER" id="PTHR11933">
    <property type="entry name" value="TRNA 5-METHYLAMINOMETHYL-2-THIOURIDYLATE -METHYLTRANSFERASE"/>
    <property type="match status" value="1"/>
</dbReference>
<gene>
    <name evidence="10 13" type="primary">mnmA</name>
    <name evidence="13" type="ORF">HLA92_01185</name>
</gene>
<protein>
    <recommendedName>
        <fullName evidence="10">tRNA-specific 2-thiouridylase MnmA</fullName>
        <ecNumber evidence="10">2.8.1.13</ecNumber>
    </recommendedName>
</protein>
<dbReference type="PANTHER" id="PTHR11933:SF5">
    <property type="entry name" value="MITOCHONDRIAL TRNA-SPECIFIC 2-THIOURIDYLASE 1"/>
    <property type="match status" value="1"/>
</dbReference>
<feature type="binding site" evidence="10">
    <location>
        <begin position="7"/>
        <end position="14"/>
    </location>
    <ligand>
        <name>ATP</name>
        <dbReference type="ChEBI" id="CHEBI:30616"/>
    </ligand>
</feature>
<dbReference type="Pfam" id="PF03054">
    <property type="entry name" value="tRNA_Me_trans"/>
    <property type="match status" value="1"/>
</dbReference>
<dbReference type="EC" id="2.8.1.13" evidence="10"/>
<evidence type="ECO:0000313" key="14">
    <source>
        <dbReference type="Proteomes" id="UP000502118"/>
    </source>
</evidence>
<evidence type="ECO:0000256" key="3">
    <source>
        <dbReference type="ARBA" id="ARBA00022694"/>
    </source>
</evidence>
<name>A0A6M4JHY8_9MOLU</name>
<dbReference type="InterPro" id="IPR014729">
    <property type="entry name" value="Rossmann-like_a/b/a_fold"/>
</dbReference>
<dbReference type="NCBIfam" id="TIGR00420">
    <property type="entry name" value="trmU"/>
    <property type="match status" value="1"/>
</dbReference>
<dbReference type="GO" id="GO:0002143">
    <property type="term" value="P:tRNA wobble position uridine thiolation"/>
    <property type="evidence" value="ECO:0007669"/>
    <property type="project" value="TreeGrafter"/>
</dbReference>
<feature type="site" description="Interaction with tRNA" evidence="10">
    <location>
        <position position="340"/>
    </location>
</feature>
<evidence type="ECO:0000256" key="5">
    <source>
        <dbReference type="ARBA" id="ARBA00022840"/>
    </source>
</evidence>
<dbReference type="Gene3D" id="2.30.30.280">
    <property type="entry name" value="Adenine nucleotide alpha hydrolases-like domains"/>
    <property type="match status" value="1"/>
</dbReference>
<dbReference type="GO" id="GO:0000049">
    <property type="term" value="F:tRNA binding"/>
    <property type="evidence" value="ECO:0007669"/>
    <property type="project" value="UniProtKB-KW"/>
</dbReference>
<evidence type="ECO:0000256" key="7">
    <source>
        <dbReference type="ARBA" id="ARBA00023157"/>
    </source>
</evidence>
<sequence length="372" mass="42695">MKRVVIGLSGGVDSSVAAHLLKQQGYEVIGLFMRNWDSFTNNDFKGNETLNQTICTQEQDYLDAKAVAKKLNIPLYRVDFIKEYWDNVFLYLINEYKIGRTPNPDIFCNKFIKFDAFLNYAINELKADYIAMGHYAKSIDDELFRAKDENKDQTYFLAQLSNDQIKKAIFPLQNLTKPEIRQIAHDLNLITANKKDSTGICFIGERRFSDFLENYIPAQPGNIIDIATKEIVGTHKGAMYYTIGQRKGLNLGGYEKPYFVVGHNIKKKIIYVANSEAEHYLKSNKMIAINFNKIAHSFNENNLTAKFRYRQSDIKINIKFISNTTLEITYPLTEAVTPGQEVVIYDGQKVVGGAIIDKIFLNNQEKTFLYEE</sequence>
<dbReference type="Gene3D" id="3.40.50.620">
    <property type="entry name" value="HUPs"/>
    <property type="match status" value="1"/>
</dbReference>
<dbReference type="CDD" id="cd01998">
    <property type="entry name" value="MnmA_TRMU-like"/>
    <property type="match status" value="1"/>
</dbReference>
<dbReference type="NCBIfam" id="NF001138">
    <property type="entry name" value="PRK00143.1"/>
    <property type="match status" value="1"/>
</dbReference>
<accession>A0A6M4JHY8</accession>
<evidence type="ECO:0000313" key="13">
    <source>
        <dbReference type="EMBL" id="QJR44051.1"/>
    </source>
</evidence>
<proteinExistence type="inferred from homology"/>
<dbReference type="GO" id="GO:0103016">
    <property type="term" value="F:tRNA-uridine 2-sulfurtransferase activity"/>
    <property type="evidence" value="ECO:0007669"/>
    <property type="project" value="UniProtKB-EC"/>
</dbReference>
<feature type="region of interest" description="Interaction with tRNA" evidence="10">
    <location>
        <begin position="308"/>
        <end position="309"/>
    </location>
</feature>